<name>A0AAW6TB20_9MICO</name>
<reference evidence="2 3" key="1">
    <citation type="submission" date="2023-04" db="EMBL/GenBank/DDBJ databases">
        <title>Klugiella caeni sp. nov. isolated from the sludge of biochemical tank.</title>
        <authorList>
            <person name="Geng K."/>
        </authorList>
    </citation>
    <scope>NUCLEOTIDE SEQUENCE [LARGE SCALE GENOMIC DNA]</scope>
    <source>
        <strain evidence="2 3">YN-L-19</strain>
    </source>
</reference>
<dbReference type="PANTHER" id="PTHR31527">
    <property type="entry name" value="RE64534P"/>
    <property type="match status" value="1"/>
</dbReference>
<protein>
    <submittedName>
        <fullName evidence="2">Urea carboxylase-associated family protein</fullName>
    </submittedName>
</protein>
<dbReference type="Proteomes" id="UP001321506">
    <property type="component" value="Unassembled WGS sequence"/>
</dbReference>
<keyword evidence="3" id="KW-1185">Reference proteome</keyword>
<sequence>MSAQAAPGEGRVTGVPEVIDIPPATGRAVTLAAGDVLRVIDVEGSQVADLVVYAASAPHEGFSQGFTRLLLDRVDVRPGDSLLTAAGEPLLTLVGDTVGVHDILFPPCNRMMYERVFGIPGKTGCREHLTEALAPHGIGFDRVTDPFNVFMNTRIGDDKRMTILLPTSRAGDYVDLRADQDVIVAVSACAADANDCNAGELTGIRLEVTRGKGAS</sequence>
<evidence type="ECO:0000313" key="2">
    <source>
        <dbReference type="EMBL" id="MDI2098787.1"/>
    </source>
</evidence>
<dbReference type="InterPro" id="IPR018959">
    <property type="entry name" value="DUF1989"/>
</dbReference>
<dbReference type="PANTHER" id="PTHR31527:SF0">
    <property type="entry name" value="RE64534P"/>
    <property type="match status" value="1"/>
</dbReference>
<accession>A0AAW6TB20</accession>
<proteinExistence type="predicted"/>
<dbReference type="AlphaFoldDB" id="A0AAW6TB20"/>
<feature type="domain" description="DUF1989" evidence="1">
    <location>
        <begin position="21"/>
        <end position="183"/>
    </location>
</feature>
<dbReference type="EMBL" id="JASATX010000002">
    <property type="protein sequence ID" value="MDI2098787.1"/>
    <property type="molecule type" value="Genomic_DNA"/>
</dbReference>
<organism evidence="2 3">
    <name type="scientific">Ruicaihuangia caeni</name>
    <dbReference type="NCBI Taxonomy" id="3042517"/>
    <lineage>
        <taxon>Bacteria</taxon>
        <taxon>Bacillati</taxon>
        <taxon>Actinomycetota</taxon>
        <taxon>Actinomycetes</taxon>
        <taxon>Micrococcales</taxon>
        <taxon>Microbacteriaceae</taxon>
        <taxon>Ruicaihuangia</taxon>
    </lineage>
</organism>
<evidence type="ECO:0000259" key="1">
    <source>
        <dbReference type="Pfam" id="PF09347"/>
    </source>
</evidence>
<comment type="caution">
    <text evidence="2">The sequence shown here is derived from an EMBL/GenBank/DDBJ whole genome shotgun (WGS) entry which is preliminary data.</text>
</comment>
<gene>
    <name evidence="2" type="ORF">QF206_07385</name>
</gene>
<evidence type="ECO:0000313" key="3">
    <source>
        <dbReference type="Proteomes" id="UP001321506"/>
    </source>
</evidence>
<dbReference type="RefSeq" id="WP_281488563.1">
    <property type="nucleotide sequence ID" value="NZ_JASATX010000002.1"/>
</dbReference>
<dbReference type="Pfam" id="PF09347">
    <property type="entry name" value="DUF1989"/>
    <property type="match status" value="1"/>
</dbReference>